<evidence type="ECO:0000313" key="7">
    <source>
        <dbReference type="EMBL" id="MBB2150421.1"/>
    </source>
</evidence>
<dbReference type="EMBL" id="WNXC01000006">
    <property type="protein sequence ID" value="MBB2150421.1"/>
    <property type="molecule type" value="Genomic_DNA"/>
</dbReference>
<dbReference type="Gene3D" id="1.10.1740.10">
    <property type="match status" value="1"/>
</dbReference>
<evidence type="ECO:0000256" key="1">
    <source>
        <dbReference type="ARBA" id="ARBA00010641"/>
    </source>
</evidence>
<dbReference type="InterPro" id="IPR013325">
    <property type="entry name" value="RNA_pol_sigma_r2"/>
</dbReference>
<name>A0ABR6EZM0_9SPHI</name>
<evidence type="ECO:0000259" key="5">
    <source>
        <dbReference type="Pfam" id="PF04542"/>
    </source>
</evidence>
<gene>
    <name evidence="7" type="ORF">GM920_16100</name>
</gene>
<dbReference type="Pfam" id="PF08281">
    <property type="entry name" value="Sigma70_r4_2"/>
    <property type="match status" value="1"/>
</dbReference>
<dbReference type="InterPro" id="IPR013324">
    <property type="entry name" value="RNA_pol_sigma_r3/r4-like"/>
</dbReference>
<dbReference type="Pfam" id="PF04542">
    <property type="entry name" value="Sigma70_r2"/>
    <property type="match status" value="1"/>
</dbReference>
<dbReference type="PANTHER" id="PTHR43133">
    <property type="entry name" value="RNA POLYMERASE ECF-TYPE SIGMA FACTO"/>
    <property type="match status" value="1"/>
</dbReference>
<evidence type="ECO:0000313" key="8">
    <source>
        <dbReference type="Proteomes" id="UP000636110"/>
    </source>
</evidence>
<dbReference type="PANTHER" id="PTHR43133:SF46">
    <property type="entry name" value="RNA POLYMERASE SIGMA-70 FACTOR ECF SUBFAMILY"/>
    <property type="match status" value="1"/>
</dbReference>
<dbReference type="InterPro" id="IPR007627">
    <property type="entry name" value="RNA_pol_sigma70_r2"/>
</dbReference>
<proteinExistence type="inferred from homology"/>
<comment type="caution">
    <text evidence="7">The sequence shown here is derived from an EMBL/GenBank/DDBJ whole genome shotgun (WGS) entry which is preliminary data.</text>
</comment>
<feature type="domain" description="RNA polymerase sigma factor 70 region 4 type 2" evidence="6">
    <location>
        <begin position="120"/>
        <end position="170"/>
    </location>
</feature>
<sequence>MISETELLSMLQHGAHKAMEDIYLRYWEDVLDAAYKRVRDEEIAQDICQEIFISLWENRANIQLKGPLIAYFLGAVKYRVINYFRSSQLKEKHKEDLRLLICGETELSAAQGLILKELHQEVEEAIQELPEKMRIIFSMSRQEEKSIREISEELDLSAQTVKNQISSALKVMKKRLSYLLLLFIFILFI</sequence>
<dbReference type="SUPFAM" id="SSF88659">
    <property type="entry name" value="Sigma3 and sigma4 domains of RNA polymerase sigma factors"/>
    <property type="match status" value="1"/>
</dbReference>
<dbReference type="InterPro" id="IPR036388">
    <property type="entry name" value="WH-like_DNA-bd_sf"/>
</dbReference>
<comment type="similarity">
    <text evidence="1">Belongs to the sigma-70 factor family. ECF subfamily.</text>
</comment>
<dbReference type="InterPro" id="IPR014284">
    <property type="entry name" value="RNA_pol_sigma-70_dom"/>
</dbReference>
<keyword evidence="8" id="KW-1185">Reference proteome</keyword>
<reference evidence="7 8" key="1">
    <citation type="submission" date="2019-11" db="EMBL/GenBank/DDBJ databases">
        <title>Description of Pedobacter sp. LMG 31462T.</title>
        <authorList>
            <person name="Carlier A."/>
            <person name="Qi S."/>
            <person name="Vandamme P."/>
        </authorList>
    </citation>
    <scope>NUCLEOTIDE SEQUENCE [LARGE SCALE GENOMIC DNA]</scope>
    <source>
        <strain evidence="7 8">LMG 31462</strain>
    </source>
</reference>
<dbReference type="Gene3D" id="1.10.10.10">
    <property type="entry name" value="Winged helix-like DNA-binding domain superfamily/Winged helix DNA-binding domain"/>
    <property type="match status" value="1"/>
</dbReference>
<evidence type="ECO:0000256" key="3">
    <source>
        <dbReference type="ARBA" id="ARBA00023082"/>
    </source>
</evidence>
<evidence type="ECO:0000256" key="2">
    <source>
        <dbReference type="ARBA" id="ARBA00023015"/>
    </source>
</evidence>
<feature type="domain" description="RNA polymerase sigma-70 region 2" evidence="5">
    <location>
        <begin position="23"/>
        <end position="88"/>
    </location>
</feature>
<dbReference type="NCBIfam" id="TIGR02937">
    <property type="entry name" value="sigma70-ECF"/>
    <property type="match status" value="1"/>
</dbReference>
<keyword evidence="4" id="KW-0804">Transcription</keyword>
<evidence type="ECO:0000256" key="4">
    <source>
        <dbReference type="ARBA" id="ARBA00023163"/>
    </source>
</evidence>
<keyword evidence="3" id="KW-0731">Sigma factor</keyword>
<dbReference type="InterPro" id="IPR013249">
    <property type="entry name" value="RNA_pol_sigma70_r4_t2"/>
</dbReference>
<organism evidence="7 8">
    <name type="scientific">Pedobacter gandavensis</name>
    <dbReference type="NCBI Taxonomy" id="2679963"/>
    <lineage>
        <taxon>Bacteria</taxon>
        <taxon>Pseudomonadati</taxon>
        <taxon>Bacteroidota</taxon>
        <taxon>Sphingobacteriia</taxon>
        <taxon>Sphingobacteriales</taxon>
        <taxon>Sphingobacteriaceae</taxon>
        <taxon>Pedobacter</taxon>
    </lineage>
</organism>
<dbReference type="InterPro" id="IPR039425">
    <property type="entry name" value="RNA_pol_sigma-70-like"/>
</dbReference>
<dbReference type="Proteomes" id="UP000636110">
    <property type="component" value="Unassembled WGS sequence"/>
</dbReference>
<accession>A0ABR6EZM0</accession>
<dbReference type="NCBIfam" id="TIGR02985">
    <property type="entry name" value="Sig70_bacteroi1"/>
    <property type="match status" value="1"/>
</dbReference>
<protein>
    <submittedName>
        <fullName evidence="7">RNA polymerase sigma-70 factor</fullName>
    </submittedName>
</protein>
<keyword evidence="2" id="KW-0805">Transcription regulation</keyword>
<evidence type="ECO:0000259" key="6">
    <source>
        <dbReference type="Pfam" id="PF08281"/>
    </source>
</evidence>
<dbReference type="SUPFAM" id="SSF88946">
    <property type="entry name" value="Sigma2 domain of RNA polymerase sigma factors"/>
    <property type="match status" value="1"/>
</dbReference>
<dbReference type="InterPro" id="IPR014327">
    <property type="entry name" value="RNA_pol_sigma70_bacteroid"/>
</dbReference>